<comment type="caution">
    <text evidence="2">The sequence shown here is derived from an EMBL/GenBank/DDBJ whole genome shotgun (WGS) entry which is preliminary data.</text>
</comment>
<sequence>MAGGWGGPDRSASSGIGVIAGVGAGDTSGSPSLPVVPVRGSCPQGAVDGNGVASAVPGDVGLGAPDGIGGNGSVGS</sequence>
<proteinExistence type="predicted"/>
<evidence type="ECO:0000256" key="1">
    <source>
        <dbReference type="SAM" id="MobiDB-lite"/>
    </source>
</evidence>
<accession>A0ABN2E458</accession>
<protein>
    <submittedName>
        <fullName evidence="2">Uncharacterized protein</fullName>
    </submittedName>
</protein>
<dbReference type="Proteomes" id="UP001500393">
    <property type="component" value="Unassembled WGS sequence"/>
</dbReference>
<keyword evidence="3" id="KW-1185">Reference proteome</keyword>
<evidence type="ECO:0000313" key="2">
    <source>
        <dbReference type="EMBL" id="GAA1595915.1"/>
    </source>
</evidence>
<gene>
    <name evidence="2" type="ORF">GCM10009789_57320</name>
</gene>
<dbReference type="EMBL" id="BAAAOS010000045">
    <property type="protein sequence ID" value="GAA1595915.1"/>
    <property type="molecule type" value="Genomic_DNA"/>
</dbReference>
<evidence type="ECO:0000313" key="3">
    <source>
        <dbReference type="Proteomes" id="UP001500393"/>
    </source>
</evidence>
<reference evidence="2 3" key="1">
    <citation type="journal article" date="2019" name="Int. J. Syst. Evol. Microbiol.">
        <title>The Global Catalogue of Microorganisms (GCM) 10K type strain sequencing project: providing services to taxonomists for standard genome sequencing and annotation.</title>
        <authorList>
            <consortium name="The Broad Institute Genomics Platform"/>
            <consortium name="The Broad Institute Genome Sequencing Center for Infectious Disease"/>
            <person name="Wu L."/>
            <person name="Ma J."/>
        </authorList>
    </citation>
    <scope>NUCLEOTIDE SEQUENCE [LARGE SCALE GENOMIC DNA]</scope>
    <source>
        <strain evidence="2 3">JCM 14969</strain>
    </source>
</reference>
<organism evidence="2 3">
    <name type="scientific">Kribbella sancticallisti</name>
    <dbReference type="NCBI Taxonomy" id="460087"/>
    <lineage>
        <taxon>Bacteria</taxon>
        <taxon>Bacillati</taxon>
        <taxon>Actinomycetota</taxon>
        <taxon>Actinomycetes</taxon>
        <taxon>Propionibacteriales</taxon>
        <taxon>Kribbellaceae</taxon>
        <taxon>Kribbella</taxon>
    </lineage>
</organism>
<name>A0ABN2E458_9ACTN</name>
<feature type="region of interest" description="Disordered" evidence="1">
    <location>
        <begin position="1"/>
        <end position="37"/>
    </location>
</feature>